<feature type="transmembrane region" description="Helical" evidence="1">
    <location>
        <begin position="127"/>
        <end position="150"/>
    </location>
</feature>
<dbReference type="AlphaFoldDB" id="A0A124FY31"/>
<keyword evidence="1" id="KW-0812">Transmembrane</keyword>
<feature type="transmembrane region" description="Helical" evidence="1">
    <location>
        <begin position="156"/>
        <end position="174"/>
    </location>
</feature>
<dbReference type="InterPro" id="IPR035287">
    <property type="entry name" value="DUF5362"/>
</dbReference>
<feature type="transmembrane region" description="Helical" evidence="1">
    <location>
        <begin position="209"/>
        <end position="233"/>
    </location>
</feature>
<sequence>MSKSRTIRAGARFVLQPERPVKLRMVSLWLPVHRFFHALGKSLISSTVSGLRFLHMNRINVWRLFIIDRKSIGVNPLHTTQLLNGFSFFSDKLGVGQEEEVLHMLERTDGVSGIEGITYQTLSGLSYWAGFVGIWTIVGAVLGIIGSIVGMVANPFSIFGAISAVVALIMGLKLRSSKKELDSFVQSKASINLEIALDSLRHYFRIQGILIILALVFIVITIVSMAAMGSLMANYMNSF</sequence>
<evidence type="ECO:0000256" key="1">
    <source>
        <dbReference type="SAM" id="Phobius"/>
    </source>
</evidence>
<accession>A0A124FY31</accession>
<name>A0A124FY31_9BACT</name>
<dbReference type="PATRIC" id="fig|1184387.3.peg.1728"/>
<keyword evidence="1" id="KW-0472">Membrane</keyword>
<protein>
    <submittedName>
        <fullName evidence="2">Uncharacterized protein</fullName>
    </submittedName>
</protein>
<evidence type="ECO:0000313" key="2">
    <source>
        <dbReference type="EMBL" id="KUK79886.1"/>
    </source>
</evidence>
<proteinExistence type="predicted"/>
<reference evidence="3" key="1">
    <citation type="journal article" date="2015" name="MBio">
        <title>Genome-Resolved Metagenomic Analysis Reveals Roles for Candidate Phyla and Other Microbial Community Members in Biogeochemical Transformations in Oil Reservoirs.</title>
        <authorList>
            <person name="Hu P."/>
            <person name="Tom L."/>
            <person name="Singh A."/>
            <person name="Thomas B.C."/>
            <person name="Baker B.J."/>
            <person name="Piceno Y.M."/>
            <person name="Andersen G.L."/>
            <person name="Banfield J.F."/>
        </authorList>
    </citation>
    <scope>NUCLEOTIDE SEQUENCE [LARGE SCALE GENOMIC DNA]</scope>
</reference>
<evidence type="ECO:0000313" key="3">
    <source>
        <dbReference type="Proteomes" id="UP000054092"/>
    </source>
</evidence>
<keyword evidence="1" id="KW-1133">Transmembrane helix</keyword>
<dbReference type="Proteomes" id="UP000054092">
    <property type="component" value="Unassembled WGS sequence"/>
</dbReference>
<gene>
    <name evidence="2" type="ORF">XD94_1275</name>
</gene>
<organism evidence="2 3">
    <name type="scientific">Mesotoga prima</name>
    <dbReference type="NCBI Taxonomy" id="1184387"/>
    <lineage>
        <taxon>Bacteria</taxon>
        <taxon>Thermotogati</taxon>
        <taxon>Thermotogota</taxon>
        <taxon>Thermotogae</taxon>
        <taxon>Kosmotogales</taxon>
        <taxon>Kosmotogaceae</taxon>
        <taxon>Mesotoga</taxon>
    </lineage>
</organism>
<comment type="caution">
    <text evidence="2">The sequence shown here is derived from an EMBL/GenBank/DDBJ whole genome shotgun (WGS) entry which is preliminary data.</text>
</comment>
<dbReference type="Pfam" id="PF17319">
    <property type="entry name" value="DUF5362"/>
    <property type="match status" value="1"/>
</dbReference>
<dbReference type="EMBL" id="LGGP01000234">
    <property type="protein sequence ID" value="KUK79886.1"/>
    <property type="molecule type" value="Genomic_DNA"/>
</dbReference>